<dbReference type="AlphaFoldDB" id="A0A5K8AFP3"/>
<gene>
    <name evidence="1" type="ORF">DSCOOX_45180</name>
</gene>
<evidence type="ECO:0000313" key="2">
    <source>
        <dbReference type="Proteomes" id="UP000422108"/>
    </source>
</evidence>
<dbReference type="InterPro" id="IPR016181">
    <property type="entry name" value="Acyl_CoA_acyltransferase"/>
</dbReference>
<evidence type="ECO:0008006" key="3">
    <source>
        <dbReference type="Google" id="ProtNLM"/>
    </source>
</evidence>
<reference evidence="1 2" key="1">
    <citation type="submission" date="2019-11" db="EMBL/GenBank/DDBJ databases">
        <title>Comparative genomics of hydrocarbon-degrading Desulfosarcina strains.</title>
        <authorList>
            <person name="Watanabe M."/>
            <person name="Kojima H."/>
            <person name="Fukui M."/>
        </authorList>
    </citation>
    <scope>NUCLEOTIDE SEQUENCE [LARGE SCALE GENOMIC DNA]</scope>
    <source>
        <strain evidence="2">oXyS1</strain>
    </source>
</reference>
<proteinExistence type="predicted"/>
<organism evidence="1 2">
    <name type="scientific">Desulfosarcina ovata subsp. ovata</name>
    <dbReference type="NCBI Taxonomy" id="2752305"/>
    <lineage>
        <taxon>Bacteria</taxon>
        <taxon>Pseudomonadati</taxon>
        <taxon>Thermodesulfobacteriota</taxon>
        <taxon>Desulfobacteria</taxon>
        <taxon>Desulfobacterales</taxon>
        <taxon>Desulfosarcinaceae</taxon>
        <taxon>Desulfosarcina</taxon>
    </lineage>
</organism>
<accession>A0A5K8AFP3</accession>
<dbReference type="Gene3D" id="3.40.630.30">
    <property type="match status" value="1"/>
</dbReference>
<dbReference type="EMBL" id="AP021879">
    <property type="protein sequence ID" value="BBO91338.1"/>
    <property type="molecule type" value="Genomic_DNA"/>
</dbReference>
<dbReference type="Proteomes" id="UP000422108">
    <property type="component" value="Chromosome"/>
</dbReference>
<protein>
    <recommendedName>
        <fullName evidence="3">N-acetyltransferase domain-containing protein</fullName>
    </recommendedName>
</protein>
<sequence>MSIEQTPGADVEPGQAYTIDRFTSADAEGVASLFRSVYGSGYPVKTYLEPNLLIRENEALRTISSVARTARGKIVGHNALYNSAAHPGTYESGAGVVHAAFRGGKGIFTEMVAHGLDLAKTLPAVNLVFGEPVCNHPYSQKLTMKMNFISRALEVDLMPAAAYRKEGSASGRVAAFLDFRTFRKKSHAVFLPRCYRTELDFLYAGLDDQREFRPAESPVPSGSVTDLRPQIFDYAGVARIAVHATGADFRACLDQLEKDLAEKGIVVTQMWLNLGEAWVGEAVEILRSKKYFLGGVLQRWFDTDGLLMQKIRKIPDWDGICMHADRHRQIFGMVQADWQRTHKE</sequence>
<dbReference type="SUPFAM" id="SSF55729">
    <property type="entry name" value="Acyl-CoA N-acyltransferases (Nat)"/>
    <property type="match status" value="1"/>
</dbReference>
<evidence type="ECO:0000313" key="1">
    <source>
        <dbReference type="EMBL" id="BBO91338.1"/>
    </source>
</evidence>
<name>A0A5K8AFP3_9BACT</name>
<dbReference type="RefSeq" id="WP_155312277.1">
    <property type="nucleotide sequence ID" value="NZ_AP021879.1"/>
</dbReference>
<keyword evidence="2" id="KW-1185">Reference proteome</keyword>